<sequence length="110" mass="12816">MVTEIGQKACIVYRSRFRPVVGVMYKLKCSKCNTVYKCNTYKRKGLELYYNDTIEQEYFMSTCDSVFSMAFMRRIDIDMSTSGILGFLQSHHTVDSSILMDKAYIRSRNS</sequence>
<keyword evidence="2" id="KW-1185">Reference proteome</keyword>
<evidence type="ECO:0000313" key="1">
    <source>
        <dbReference type="EnsemblMetazoa" id="G35335.1:cds"/>
    </source>
</evidence>
<dbReference type="Proteomes" id="UP000005408">
    <property type="component" value="Unassembled WGS sequence"/>
</dbReference>
<accession>A0A8W8MW69</accession>
<dbReference type="AlphaFoldDB" id="A0A8W8MW69"/>
<name>A0A8W8MW69_MAGGI</name>
<dbReference type="EnsemblMetazoa" id="G35335.1">
    <property type="protein sequence ID" value="G35335.1:cds"/>
    <property type="gene ID" value="G35335"/>
</dbReference>
<reference evidence="1" key="1">
    <citation type="submission" date="2022-08" db="UniProtKB">
        <authorList>
            <consortium name="EnsemblMetazoa"/>
        </authorList>
    </citation>
    <scope>IDENTIFICATION</scope>
    <source>
        <strain evidence="1">05x7-T-G4-1.051#20</strain>
    </source>
</reference>
<evidence type="ECO:0000313" key="2">
    <source>
        <dbReference type="Proteomes" id="UP000005408"/>
    </source>
</evidence>
<proteinExistence type="predicted"/>
<organism evidence="1 2">
    <name type="scientific">Magallana gigas</name>
    <name type="common">Pacific oyster</name>
    <name type="synonym">Crassostrea gigas</name>
    <dbReference type="NCBI Taxonomy" id="29159"/>
    <lineage>
        <taxon>Eukaryota</taxon>
        <taxon>Metazoa</taxon>
        <taxon>Spiralia</taxon>
        <taxon>Lophotrochozoa</taxon>
        <taxon>Mollusca</taxon>
        <taxon>Bivalvia</taxon>
        <taxon>Autobranchia</taxon>
        <taxon>Pteriomorphia</taxon>
        <taxon>Ostreida</taxon>
        <taxon>Ostreoidea</taxon>
        <taxon>Ostreidae</taxon>
        <taxon>Magallana</taxon>
    </lineage>
</organism>
<protein>
    <submittedName>
        <fullName evidence="1">Uncharacterized protein</fullName>
    </submittedName>
</protein>